<dbReference type="AlphaFoldDB" id="A0A4Q0RWU4"/>
<reference evidence="1 2" key="1">
    <citation type="submission" date="2015-04" db="EMBL/GenBank/DDBJ databases">
        <title>Comparative genomics of rhizobia nodulating Arachis hypogaea in China.</title>
        <authorList>
            <person name="Li Y."/>
        </authorList>
    </citation>
    <scope>NUCLEOTIDE SEQUENCE [LARGE SCALE GENOMIC DNA]</scope>
    <source>
        <strain evidence="1 2">CCBAU 51787</strain>
    </source>
</reference>
<protein>
    <submittedName>
        <fullName evidence="1">Uncharacterized protein</fullName>
    </submittedName>
</protein>
<name>A0A4Q0RWU4_9BRAD</name>
<proteinExistence type="predicted"/>
<dbReference type="EMBL" id="LBJM01000203">
    <property type="protein sequence ID" value="RXH23013.1"/>
    <property type="molecule type" value="Genomic_DNA"/>
</dbReference>
<dbReference type="Proteomes" id="UP000290565">
    <property type="component" value="Unassembled WGS sequence"/>
</dbReference>
<accession>A0A4Q0RWU4</accession>
<organism evidence="1 2">
    <name type="scientific">Bradyrhizobium zhanjiangense</name>
    <dbReference type="NCBI Taxonomy" id="1325107"/>
    <lineage>
        <taxon>Bacteria</taxon>
        <taxon>Pseudomonadati</taxon>
        <taxon>Pseudomonadota</taxon>
        <taxon>Alphaproteobacteria</taxon>
        <taxon>Hyphomicrobiales</taxon>
        <taxon>Nitrobacteraceae</taxon>
        <taxon>Bradyrhizobium</taxon>
    </lineage>
</organism>
<evidence type="ECO:0000313" key="1">
    <source>
        <dbReference type="EMBL" id="RXH23013.1"/>
    </source>
</evidence>
<evidence type="ECO:0000313" key="2">
    <source>
        <dbReference type="Proteomes" id="UP000290565"/>
    </source>
</evidence>
<gene>
    <name evidence="1" type="ORF">XH94_37190</name>
</gene>
<sequence length="91" mass="10025">MCARCDAVDLQLVDLNSVLDRATEALAQALLRYDISELTDEKATLHSEHRVSARDGMLAHHLEAASSLTEELGLAKADVDAARERFGRYLT</sequence>
<comment type="caution">
    <text evidence="1">The sequence shown here is derived from an EMBL/GenBank/DDBJ whole genome shotgun (WGS) entry which is preliminary data.</text>
</comment>